<evidence type="ECO:0000256" key="2">
    <source>
        <dbReference type="SAM" id="Phobius"/>
    </source>
</evidence>
<gene>
    <name evidence="3" type="ORF">TL16_g05208</name>
</gene>
<dbReference type="Proteomes" id="UP001162640">
    <property type="component" value="Unassembled WGS sequence"/>
</dbReference>
<feature type="region of interest" description="Disordered" evidence="1">
    <location>
        <begin position="1"/>
        <end position="29"/>
    </location>
</feature>
<feature type="transmembrane region" description="Helical" evidence="2">
    <location>
        <begin position="49"/>
        <end position="68"/>
    </location>
</feature>
<sequence length="239" mass="25755">MGRGQQSMGAQRRKQTREKENKAKKDGTYNFNDDEAAAAAASADAESNATLLISFVLVWFLLMIGLWLSGNGKAAAPQTSATIPNMASQANAEPVVAEPVSAGAGQKETGGTYTASQLMDRELDIESIVSCSGWGKKSCEVEVDTITRDKIAVTTRPKAAVHTIYPGLLHALPEANNDFTVTVQHNNADGNFFYSSYANLDDKSLKKLKVGQEVRVRSEERSDEHQLSTLLTSALDSAQ</sequence>
<feature type="region of interest" description="Disordered" evidence="1">
    <location>
        <begin position="214"/>
        <end position="239"/>
    </location>
</feature>
<keyword evidence="2" id="KW-0472">Membrane</keyword>
<dbReference type="EMBL" id="BLQM01000150">
    <property type="protein sequence ID" value="GMH69644.1"/>
    <property type="molecule type" value="Genomic_DNA"/>
</dbReference>
<evidence type="ECO:0000256" key="1">
    <source>
        <dbReference type="SAM" id="MobiDB-lite"/>
    </source>
</evidence>
<evidence type="ECO:0000313" key="4">
    <source>
        <dbReference type="Proteomes" id="UP001162640"/>
    </source>
</evidence>
<dbReference type="AlphaFoldDB" id="A0A9W7ACT8"/>
<protein>
    <submittedName>
        <fullName evidence="3">Uncharacterized protein</fullName>
    </submittedName>
</protein>
<proteinExistence type="predicted"/>
<feature type="compositionally biased region" description="Low complexity" evidence="1">
    <location>
        <begin position="227"/>
        <end position="239"/>
    </location>
</feature>
<organism evidence="3 4">
    <name type="scientific">Triparma laevis f. inornata</name>
    <dbReference type="NCBI Taxonomy" id="1714386"/>
    <lineage>
        <taxon>Eukaryota</taxon>
        <taxon>Sar</taxon>
        <taxon>Stramenopiles</taxon>
        <taxon>Ochrophyta</taxon>
        <taxon>Bolidophyceae</taxon>
        <taxon>Parmales</taxon>
        <taxon>Triparmaceae</taxon>
        <taxon>Triparma</taxon>
    </lineage>
</organism>
<keyword evidence="2" id="KW-0812">Transmembrane</keyword>
<evidence type="ECO:0000313" key="3">
    <source>
        <dbReference type="EMBL" id="GMH69644.1"/>
    </source>
</evidence>
<keyword evidence="2" id="KW-1133">Transmembrane helix</keyword>
<name>A0A9W7ACT8_9STRA</name>
<feature type="compositionally biased region" description="Basic and acidic residues" evidence="1">
    <location>
        <begin position="17"/>
        <end position="27"/>
    </location>
</feature>
<feature type="compositionally biased region" description="Basic and acidic residues" evidence="1">
    <location>
        <begin position="214"/>
        <end position="226"/>
    </location>
</feature>
<comment type="caution">
    <text evidence="3">The sequence shown here is derived from an EMBL/GenBank/DDBJ whole genome shotgun (WGS) entry which is preliminary data.</text>
</comment>
<reference evidence="4" key="1">
    <citation type="journal article" date="2023" name="Commun. Biol.">
        <title>Genome analysis of Parmales, the sister group of diatoms, reveals the evolutionary specialization of diatoms from phago-mixotrophs to photoautotrophs.</title>
        <authorList>
            <person name="Ban H."/>
            <person name="Sato S."/>
            <person name="Yoshikawa S."/>
            <person name="Yamada K."/>
            <person name="Nakamura Y."/>
            <person name="Ichinomiya M."/>
            <person name="Sato N."/>
            <person name="Blanc-Mathieu R."/>
            <person name="Endo H."/>
            <person name="Kuwata A."/>
            <person name="Ogata H."/>
        </authorList>
    </citation>
    <scope>NUCLEOTIDE SEQUENCE [LARGE SCALE GENOMIC DNA]</scope>
</reference>
<accession>A0A9W7ACT8</accession>